<dbReference type="EMBL" id="LT853882">
    <property type="protein sequence ID" value="SMQ98816.1"/>
    <property type="molecule type" value="Genomic_DNA"/>
</dbReference>
<reference evidence="14 16" key="1">
    <citation type="submission" date="2017-05" db="EMBL/GenBank/DDBJ databases">
        <authorList>
            <person name="Song R."/>
            <person name="Chenine A.L."/>
            <person name="Ruprecht R.M."/>
        </authorList>
    </citation>
    <scope>NUCLEOTIDE SEQUENCE [LARGE SCALE GENOMIC DNA]</scope>
    <source>
        <strain evidence="14">PD5205</strain>
    </source>
</reference>
<protein>
    <recommendedName>
        <fullName evidence="2">Type II secretion system protein H</fullName>
    </recommendedName>
    <alternativeName>
        <fullName evidence="10">General secretion pathway protein H</fullName>
    </alternativeName>
</protein>
<evidence type="ECO:0000256" key="2">
    <source>
        <dbReference type="ARBA" id="ARBA00021549"/>
    </source>
</evidence>
<evidence type="ECO:0000256" key="4">
    <source>
        <dbReference type="ARBA" id="ARBA00022481"/>
    </source>
</evidence>
<dbReference type="OrthoDB" id="6039229at2"/>
<reference evidence="13 15" key="2">
    <citation type="submission" date="2017-05" db="EMBL/GenBank/DDBJ databases">
        <authorList>
            <person name="Blom J."/>
        </authorList>
    </citation>
    <scope>NUCLEOTIDE SEQUENCE [LARGE SCALE GENOMIC DNA]</scope>
    <source>
        <strain evidence="13">PD885</strain>
    </source>
</reference>
<feature type="domain" description="General secretion pathway GspH" evidence="12">
    <location>
        <begin position="56"/>
        <end position="157"/>
    </location>
</feature>
<feature type="transmembrane region" description="Helical" evidence="11">
    <location>
        <begin position="21"/>
        <end position="43"/>
    </location>
</feature>
<dbReference type="Proteomes" id="UP000195953">
    <property type="component" value="Chromosome 1"/>
</dbReference>
<dbReference type="GO" id="GO:0005886">
    <property type="term" value="C:plasma membrane"/>
    <property type="evidence" value="ECO:0007669"/>
    <property type="project" value="UniProtKB-SubCell"/>
</dbReference>
<evidence type="ECO:0000313" key="14">
    <source>
        <dbReference type="EMBL" id="SMR02849.1"/>
    </source>
</evidence>
<evidence type="ECO:0000256" key="10">
    <source>
        <dbReference type="ARBA" id="ARBA00030775"/>
    </source>
</evidence>
<evidence type="ECO:0000256" key="7">
    <source>
        <dbReference type="ARBA" id="ARBA00022989"/>
    </source>
</evidence>
<dbReference type="STRING" id="48664.BER92_07425"/>
<dbReference type="EMBL" id="LT853885">
    <property type="protein sequence ID" value="SMR02849.1"/>
    <property type="molecule type" value="Genomic_DNA"/>
</dbReference>
<dbReference type="KEGG" id="xfr:BER92_07425"/>
<evidence type="ECO:0000256" key="6">
    <source>
        <dbReference type="ARBA" id="ARBA00022692"/>
    </source>
</evidence>
<evidence type="ECO:0000313" key="16">
    <source>
        <dbReference type="Proteomes" id="UP000195953"/>
    </source>
</evidence>
<dbReference type="eggNOG" id="COG4970">
    <property type="taxonomic scope" value="Bacteria"/>
</dbReference>
<keyword evidence="15" id="KW-1185">Reference proteome</keyword>
<name>A0A1Y6GXB7_9XANT</name>
<dbReference type="InterPro" id="IPR022346">
    <property type="entry name" value="T2SS_GspH"/>
</dbReference>
<dbReference type="Gene3D" id="3.55.40.10">
    <property type="entry name" value="minor pseudopilin epsh domain"/>
    <property type="match status" value="1"/>
</dbReference>
<evidence type="ECO:0000313" key="13">
    <source>
        <dbReference type="EMBL" id="SMQ98816.1"/>
    </source>
</evidence>
<proteinExistence type="inferred from homology"/>
<keyword evidence="4" id="KW-0488">Methylation</keyword>
<dbReference type="GO" id="GO:0015628">
    <property type="term" value="P:protein secretion by the type II secretion system"/>
    <property type="evidence" value="ECO:0007669"/>
    <property type="project" value="InterPro"/>
</dbReference>
<evidence type="ECO:0000313" key="15">
    <source>
        <dbReference type="Proteomes" id="UP000195877"/>
    </source>
</evidence>
<evidence type="ECO:0000256" key="9">
    <source>
        <dbReference type="ARBA" id="ARBA00025772"/>
    </source>
</evidence>
<sequence>MCASRRNLGEVLRHARYNGFSLIELMVTVAVIAIVAAIAIPSFTGLINSNRLTASANEVLASLQMTRSEAVRRNQTVLMCPSSDASSCSSGSWNQWIVMVKATNEVLRVGTAKAPMLVQASPAIVSNGNAIEFRADGLARSATGALLVAAVSSCLVTTNPPQNVRMVVIVSGSRASVRSSTGDATCAAPVDTPTTL</sequence>
<comment type="similarity">
    <text evidence="9">Belongs to the GSP H family.</text>
</comment>
<dbReference type="AlphaFoldDB" id="A0A1Y6GXB7"/>
<accession>A0A1Y6GXB7</accession>
<evidence type="ECO:0000259" key="12">
    <source>
        <dbReference type="Pfam" id="PF12019"/>
    </source>
</evidence>
<keyword evidence="3" id="KW-1003">Cell membrane</keyword>
<dbReference type="Proteomes" id="UP000195877">
    <property type="component" value="Chromosome 1"/>
</dbReference>
<gene>
    <name evidence="14" type="ORF">PD5205_01542</name>
    <name evidence="13" type="ORF">PD885_01568</name>
</gene>
<evidence type="ECO:0000256" key="1">
    <source>
        <dbReference type="ARBA" id="ARBA00004377"/>
    </source>
</evidence>
<keyword evidence="7 11" id="KW-1133">Transmembrane helix</keyword>
<keyword evidence="8 11" id="KW-0472">Membrane</keyword>
<dbReference type="Pfam" id="PF07963">
    <property type="entry name" value="N_methyl"/>
    <property type="match status" value="1"/>
</dbReference>
<comment type="subcellular location">
    <subcellularLocation>
        <location evidence="1">Cell inner membrane</location>
        <topology evidence="1">Single-pass membrane protein</topology>
    </subcellularLocation>
</comment>
<evidence type="ECO:0000256" key="8">
    <source>
        <dbReference type="ARBA" id="ARBA00023136"/>
    </source>
</evidence>
<dbReference type="GO" id="GO:0015627">
    <property type="term" value="C:type II protein secretion system complex"/>
    <property type="evidence" value="ECO:0007669"/>
    <property type="project" value="InterPro"/>
</dbReference>
<dbReference type="Pfam" id="PF12019">
    <property type="entry name" value="GspH"/>
    <property type="match status" value="1"/>
</dbReference>
<dbReference type="NCBIfam" id="TIGR02532">
    <property type="entry name" value="IV_pilin_GFxxxE"/>
    <property type="match status" value="1"/>
</dbReference>
<evidence type="ECO:0000256" key="3">
    <source>
        <dbReference type="ARBA" id="ARBA00022475"/>
    </source>
</evidence>
<evidence type="ECO:0000256" key="5">
    <source>
        <dbReference type="ARBA" id="ARBA00022519"/>
    </source>
</evidence>
<dbReference type="InterPro" id="IPR045584">
    <property type="entry name" value="Pilin-like"/>
</dbReference>
<organism evidence="14 16">
    <name type="scientific">Xanthomonas fragariae</name>
    <dbReference type="NCBI Taxonomy" id="48664"/>
    <lineage>
        <taxon>Bacteria</taxon>
        <taxon>Pseudomonadati</taxon>
        <taxon>Pseudomonadota</taxon>
        <taxon>Gammaproteobacteria</taxon>
        <taxon>Lysobacterales</taxon>
        <taxon>Lysobacteraceae</taxon>
        <taxon>Xanthomonas</taxon>
    </lineage>
</organism>
<dbReference type="InterPro" id="IPR012902">
    <property type="entry name" value="N_methyl_site"/>
</dbReference>
<keyword evidence="6 11" id="KW-0812">Transmembrane</keyword>
<evidence type="ECO:0000256" key="11">
    <source>
        <dbReference type="SAM" id="Phobius"/>
    </source>
</evidence>
<keyword evidence="5" id="KW-0997">Cell inner membrane</keyword>
<dbReference type="SUPFAM" id="SSF54523">
    <property type="entry name" value="Pili subunits"/>
    <property type="match status" value="1"/>
</dbReference>